<evidence type="ECO:0000313" key="2">
    <source>
        <dbReference type="EMBL" id="QDV38171.1"/>
    </source>
</evidence>
<proteinExistence type="predicted"/>
<keyword evidence="1" id="KW-0732">Signal</keyword>
<dbReference type="KEGG" id="tpla:ElP_61210"/>
<dbReference type="AlphaFoldDB" id="A0A518HBG9"/>
<reference evidence="2 3" key="1">
    <citation type="submission" date="2019-02" db="EMBL/GenBank/DDBJ databases">
        <title>Deep-cultivation of Planctomycetes and their phenomic and genomic characterization uncovers novel biology.</title>
        <authorList>
            <person name="Wiegand S."/>
            <person name="Jogler M."/>
            <person name="Boedeker C."/>
            <person name="Pinto D."/>
            <person name="Vollmers J."/>
            <person name="Rivas-Marin E."/>
            <person name="Kohn T."/>
            <person name="Peeters S.H."/>
            <person name="Heuer A."/>
            <person name="Rast P."/>
            <person name="Oberbeckmann S."/>
            <person name="Bunk B."/>
            <person name="Jeske O."/>
            <person name="Meyerdierks A."/>
            <person name="Storesund J.E."/>
            <person name="Kallscheuer N."/>
            <person name="Luecker S."/>
            <person name="Lage O.M."/>
            <person name="Pohl T."/>
            <person name="Merkel B.J."/>
            <person name="Hornburger P."/>
            <person name="Mueller R.-W."/>
            <person name="Bruemmer F."/>
            <person name="Labrenz M."/>
            <person name="Spormann A.M."/>
            <person name="Op den Camp H."/>
            <person name="Overmann J."/>
            <person name="Amann R."/>
            <person name="Jetten M.S.M."/>
            <person name="Mascher T."/>
            <person name="Medema M.H."/>
            <person name="Devos D.P."/>
            <person name="Kaster A.-K."/>
            <person name="Ovreas L."/>
            <person name="Rohde M."/>
            <person name="Galperin M.Y."/>
            <person name="Jogler C."/>
        </authorList>
    </citation>
    <scope>NUCLEOTIDE SEQUENCE [LARGE SCALE GENOMIC DNA]</scope>
    <source>
        <strain evidence="2 3">ElP</strain>
    </source>
</reference>
<accession>A0A518HBG9</accession>
<protein>
    <submittedName>
        <fullName evidence="2">Uncharacterized protein</fullName>
    </submittedName>
</protein>
<evidence type="ECO:0000256" key="1">
    <source>
        <dbReference type="SAM" id="SignalP"/>
    </source>
</evidence>
<name>A0A518HBG9_9BACT</name>
<feature type="chain" id="PRO_5021790621" evidence="1">
    <location>
        <begin position="25"/>
        <end position="74"/>
    </location>
</feature>
<keyword evidence="3" id="KW-1185">Reference proteome</keyword>
<sequence length="74" mass="7458" precursor="true">MKTLISTISLVALLGALVIFPGCGGDEAVPPVDEAPVGGGMEGPPVDAAEIDDAAEAPIMEEESTELEIEPPAN</sequence>
<dbReference type="EMBL" id="CP036426">
    <property type="protein sequence ID" value="QDV38171.1"/>
    <property type="molecule type" value="Genomic_DNA"/>
</dbReference>
<organism evidence="2 3">
    <name type="scientific">Tautonia plasticadhaerens</name>
    <dbReference type="NCBI Taxonomy" id="2527974"/>
    <lineage>
        <taxon>Bacteria</taxon>
        <taxon>Pseudomonadati</taxon>
        <taxon>Planctomycetota</taxon>
        <taxon>Planctomycetia</taxon>
        <taxon>Isosphaerales</taxon>
        <taxon>Isosphaeraceae</taxon>
        <taxon>Tautonia</taxon>
    </lineage>
</organism>
<feature type="signal peptide" evidence="1">
    <location>
        <begin position="1"/>
        <end position="24"/>
    </location>
</feature>
<evidence type="ECO:0000313" key="3">
    <source>
        <dbReference type="Proteomes" id="UP000317835"/>
    </source>
</evidence>
<gene>
    <name evidence="2" type="ORF">ElP_61210</name>
</gene>
<dbReference type="RefSeq" id="WP_145276465.1">
    <property type="nucleotide sequence ID" value="NZ_CP036426.1"/>
</dbReference>
<dbReference type="Proteomes" id="UP000317835">
    <property type="component" value="Chromosome"/>
</dbReference>